<name>A0ABV5FWB2_9MICC</name>
<evidence type="ECO:0000313" key="3">
    <source>
        <dbReference type="Proteomes" id="UP001589575"/>
    </source>
</evidence>
<feature type="region of interest" description="Disordered" evidence="1">
    <location>
        <begin position="1"/>
        <end position="74"/>
    </location>
</feature>
<evidence type="ECO:0000313" key="2">
    <source>
        <dbReference type="EMBL" id="MFB9070983.1"/>
    </source>
</evidence>
<comment type="caution">
    <text evidence="2">The sequence shown here is derived from an EMBL/GenBank/DDBJ whole genome shotgun (WGS) entry which is preliminary data.</text>
</comment>
<proteinExistence type="predicted"/>
<evidence type="ECO:0000256" key="1">
    <source>
        <dbReference type="SAM" id="MobiDB-lite"/>
    </source>
</evidence>
<reference evidence="2 3" key="1">
    <citation type="submission" date="2024-09" db="EMBL/GenBank/DDBJ databases">
        <authorList>
            <person name="Sun Q."/>
            <person name="Mori K."/>
        </authorList>
    </citation>
    <scope>NUCLEOTIDE SEQUENCE [LARGE SCALE GENOMIC DNA]</scope>
    <source>
        <strain evidence="2 3">CCM 7609</strain>
    </source>
</reference>
<gene>
    <name evidence="2" type="ORF">ACFFX0_07170</name>
</gene>
<keyword evidence="3" id="KW-1185">Reference proteome</keyword>
<dbReference type="Proteomes" id="UP001589575">
    <property type="component" value="Unassembled WGS sequence"/>
</dbReference>
<organism evidence="2 3">
    <name type="scientific">Citricoccus parietis</name>
    <dbReference type="NCBI Taxonomy" id="592307"/>
    <lineage>
        <taxon>Bacteria</taxon>
        <taxon>Bacillati</taxon>
        <taxon>Actinomycetota</taxon>
        <taxon>Actinomycetes</taxon>
        <taxon>Micrococcales</taxon>
        <taxon>Micrococcaceae</taxon>
        <taxon>Citricoccus</taxon>
    </lineage>
</organism>
<accession>A0ABV5FWB2</accession>
<dbReference type="EMBL" id="JBHMFI010000001">
    <property type="protein sequence ID" value="MFB9070983.1"/>
    <property type="molecule type" value="Genomic_DNA"/>
</dbReference>
<protein>
    <submittedName>
        <fullName evidence="2">Uncharacterized protein</fullName>
    </submittedName>
</protein>
<sequence>MSSRCTSLARIPRSRRSNPDDGSPAHRGRWSSGPHPRPDGRALCRTRGRAAPAEWLCPPAPERPGRHLGPPAGC</sequence>